<name>A0ABP5NWK9_9ACTN</name>
<gene>
    <name evidence="1" type="ORF">GCM10009850_001430</name>
</gene>
<accession>A0ABP5NWK9</accession>
<dbReference type="RefSeq" id="WP_344470148.1">
    <property type="nucleotide sequence ID" value="NZ_BAAAQX010000001.1"/>
</dbReference>
<evidence type="ECO:0000313" key="1">
    <source>
        <dbReference type="EMBL" id="GAA2204032.1"/>
    </source>
</evidence>
<dbReference type="EMBL" id="BAAAQX010000001">
    <property type="protein sequence ID" value="GAA2204032.1"/>
    <property type="molecule type" value="Genomic_DNA"/>
</dbReference>
<evidence type="ECO:0000313" key="2">
    <source>
        <dbReference type="Proteomes" id="UP001499843"/>
    </source>
</evidence>
<reference evidence="2" key="1">
    <citation type="journal article" date="2019" name="Int. J. Syst. Evol. Microbiol.">
        <title>The Global Catalogue of Microorganisms (GCM) 10K type strain sequencing project: providing services to taxonomists for standard genome sequencing and annotation.</title>
        <authorList>
            <consortium name="The Broad Institute Genomics Platform"/>
            <consortium name="The Broad Institute Genome Sequencing Center for Infectious Disease"/>
            <person name="Wu L."/>
            <person name="Ma J."/>
        </authorList>
    </citation>
    <scope>NUCLEOTIDE SEQUENCE [LARGE SCALE GENOMIC DNA]</scope>
    <source>
        <strain evidence="2">JCM 16114</strain>
    </source>
</reference>
<keyword evidence="2" id="KW-1185">Reference proteome</keyword>
<protein>
    <submittedName>
        <fullName evidence="1">Uncharacterized protein</fullName>
    </submittedName>
</protein>
<comment type="caution">
    <text evidence="1">The sequence shown here is derived from an EMBL/GenBank/DDBJ whole genome shotgun (WGS) entry which is preliminary data.</text>
</comment>
<sequence>MTQPEAIQQIIKGETCADSGWKDGVDGRAVTRDLVARNGPLVPSPTG</sequence>
<dbReference type="Proteomes" id="UP001499843">
    <property type="component" value="Unassembled WGS sequence"/>
</dbReference>
<organism evidence="1 2">
    <name type="scientific">Nonomuraea monospora</name>
    <dbReference type="NCBI Taxonomy" id="568818"/>
    <lineage>
        <taxon>Bacteria</taxon>
        <taxon>Bacillati</taxon>
        <taxon>Actinomycetota</taxon>
        <taxon>Actinomycetes</taxon>
        <taxon>Streptosporangiales</taxon>
        <taxon>Streptosporangiaceae</taxon>
        <taxon>Nonomuraea</taxon>
    </lineage>
</organism>
<proteinExistence type="predicted"/>